<keyword evidence="1" id="KW-1133">Transmembrane helix</keyword>
<accession>A0ABY1E9B5</accession>
<dbReference type="Proteomes" id="UP000199681">
    <property type="component" value="Unassembled WGS sequence"/>
</dbReference>
<evidence type="ECO:0000256" key="1">
    <source>
        <dbReference type="SAM" id="Phobius"/>
    </source>
</evidence>
<reference evidence="2 3" key="1">
    <citation type="submission" date="2016-10" db="EMBL/GenBank/DDBJ databases">
        <authorList>
            <person name="Varghese N."/>
            <person name="Submissions S."/>
        </authorList>
    </citation>
    <scope>NUCLEOTIDE SEQUENCE [LARGE SCALE GENOMIC DNA]</scope>
    <source>
        <strain evidence="2 3">GMCC 1.11211</strain>
    </source>
</reference>
<keyword evidence="1" id="KW-0812">Transmembrane</keyword>
<keyword evidence="3" id="KW-1185">Reference proteome</keyword>
<organism evidence="2 3">
    <name type="scientific">Cryobacterium levicorallinum</name>
    <dbReference type="NCBI Taxonomy" id="995038"/>
    <lineage>
        <taxon>Bacteria</taxon>
        <taxon>Bacillati</taxon>
        <taxon>Actinomycetota</taxon>
        <taxon>Actinomycetes</taxon>
        <taxon>Micrococcales</taxon>
        <taxon>Microbacteriaceae</taxon>
        <taxon>Cryobacterium</taxon>
    </lineage>
</organism>
<proteinExistence type="predicted"/>
<sequence>MYSALWRVLPGPIWVRIILVLILLVAVLAVLATWVYPWIDGILSSEEATVDGP</sequence>
<feature type="transmembrane region" description="Helical" evidence="1">
    <location>
        <begin position="13"/>
        <end position="36"/>
    </location>
</feature>
<protein>
    <recommendedName>
        <fullName evidence="4">DUF4175 domain-containing protein</fullName>
    </recommendedName>
</protein>
<dbReference type="EMBL" id="FOPW01000001">
    <property type="protein sequence ID" value="SFH17855.1"/>
    <property type="molecule type" value="Genomic_DNA"/>
</dbReference>
<dbReference type="RefSeq" id="WP_166787529.1">
    <property type="nucleotide sequence ID" value="NZ_BKAC01000003.1"/>
</dbReference>
<gene>
    <name evidence="2" type="ORF">SAMN05216274_101207</name>
</gene>
<keyword evidence="1" id="KW-0472">Membrane</keyword>
<evidence type="ECO:0000313" key="2">
    <source>
        <dbReference type="EMBL" id="SFH17855.1"/>
    </source>
</evidence>
<name>A0ABY1E9B5_9MICO</name>
<comment type="caution">
    <text evidence="2">The sequence shown here is derived from an EMBL/GenBank/DDBJ whole genome shotgun (WGS) entry which is preliminary data.</text>
</comment>
<evidence type="ECO:0008006" key="4">
    <source>
        <dbReference type="Google" id="ProtNLM"/>
    </source>
</evidence>
<evidence type="ECO:0000313" key="3">
    <source>
        <dbReference type="Proteomes" id="UP000199681"/>
    </source>
</evidence>